<evidence type="ECO:0000256" key="6">
    <source>
        <dbReference type="ARBA" id="ARBA00023136"/>
    </source>
</evidence>
<dbReference type="InterPro" id="IPR000515">
    <property type="entry name" value="MetI-like"/>
</dbReference>
<evidence type="ECO:0000256" key="3">
    <source>
        <dbReference type="ARBA" id="ARBA00022475"/>
    </source>
</evidence>
<name>A0A917SH51_9ACTN</name>
<gene>
    <name evidence="9" type="primary">dppB</name>
    <name evidence="9" type="ORF">GCM10011575_39180</name>
</gene>
<feature type="domain" description="ABC transmembrane type-1" evidence="8">
    <location>
        <begin position="106"/>
        <end position="324"/>
    </location>
</feature>
<reference evidence="9" key="2">
    <citation type="submission" date="2020-09" db="EMBL/GenBank/DDBJ databases">
        <authorList>
            <person name="Sun Q."/>
            <person name="Zhou Y."/>
        </authorList>
    </citation>
    <scope>NUCLEOTIDE SEQUENCE</scope>
    <source>
        <strain evidence="9">CGMCC 4.7306</strain>
    </source>
</reference>
<dbReference type="SUPFAM" id="SSF161098">
    <property type="entry name" value="MetI-like"/>
    <property type="match status" value="1"/>
</dbReference>
<evidence type="ECO:0000259" key="8">
    <source>
        <dbReference type="PROSITE" id="PS50928"/>
    </source>
</evidence>
<reference evidence="9" key="1">
    <citation type="journal article" date="2014" name="Int. J. Syst. Evol. Microbiol.">
        <title>Complete genome sequence of Corynebacterium casei LMG S-19264T (=DSM 44701T), isolated from a smear-ripened cheese.</title>
        <authorList>
            <consortium name="US DOE Joint Genome Institute (JGI-PGF)"/>
            <person name="Walter F."/>
            <person name="Albersmeier A."/>
            <person name="Kalinowski J."/>
            <person name="Ruckert C."/>
        </authorList>
    </citation>
    <scope>NUCLEOTIDE SEQUENCE</scope>
    <source>
        <strain evidence="9">CGMCC 4.7306</strain>
    </source>
</reference>
<feature type="transmembrane region" description="Helical" evidence="7">
    <location>
        <begin position="301"/>
        <end position="327"/>
    </location>
</feature>
<evidence type="ECO:0000256" key="5">
    <source>
        <dbReference type="ARBA" id="ARBA00022989"/>
    </source>
</evidence>
<keyword evidence="10" id="KW-1185">Reference proteome</keyword>
<dbReference type="EMBL" id="BMMZ01000012">
    <property type="protein sequence ID" value="GGL77098.1"/>
    <property type="molecule type" value="Genomic_DNA"/>
</dbReference>
<evidence type="ECO:0000256" key="7">
    <source>
        <dbReference type="RuleBase" id="RU363032"/>
    </source>
</evidence>
<comment type="caution">
    <text evidence="9">The sequence shown here is derived from an EMBL/GenBank/DDBJ whole genome shotgun (WGS) entry which is preliminary data.</text>
</comment>
<dbReference type="Gene3D" id="1.10.3720.10">
    <property type="entry name" value="MetI-like"/>
    <property type="match status" value="1"/>
</dbReference>
<dbReference type="RefSeq" id="WP_188897075.1">
    <property type="nucleotide sequence ID" value="NZ_BMMZ01000012.1"/>
</dbReference>
<organism evidence="9 10">
    <name type="scientific">Microlunatus endophyticus</name>
    <dbReference type="NCBI Taxonomy" id="1716077"/>
    <lineage>
        <taxon>Bacteria</taxon>
        <taxon>Bacillati</taxon>
        <taxon>Actinomycetota</taxon>
        <taxon>Actinomycetes</taxon>
        <taxon>Propionibacteriales</taxon>
        <taxon>Propionibacteriaceae</taxon>
        <taxon>Microlunatus</taxon>
    </lineage>
</organism>
<evidence type="ECO:0000256" key="4">
    <source>
        <dbReference type="ARBA" id="ARBA00022692"/>
    </source>
</evidence>
<comment type="subcellular location">
    <subcellularLocation>
        <location evidence="1 7">Cell membrane</location>
        <topology evidence="1 7">Multi-pass membrane protein</topology>
    </subcellularLocation>
</comment>
<dbReference type="InterPro" id="IPR035906">
    <property type="entry name" value="MetI-like_sf"/>
</dbReference>
<keyword evidence="5 7" id="KW-1133">Transmembrane helix</keyword>
<sequence length="334" mass="36590">MVSYVIRRVLLGLFTVLLVLLLLHLLTTLAIQLNGNPALAFFGDHVPTASQLHAVEVRYGLGDSCYQQPGNPCLGPFWHRLSEYAHGDFGTDLEGRPLTDLLAQALPNTLRLFVIVTITWLIIGMLLGSVAARFRGRPIDHSIRLTSVLIDAFPVFVMLVVYRFIFTVPLTTWARRTFGSDSIPALLFKPSYSEEHPWLTLIIPGLLLGLTGCAPFLRLVRAAQLENYNAEHVRTARSKGLSNAHVTAYHIVRNSSVPVVTAVGFVFADALSGAVITEGVMNIRGMGNLLWQSVQKSDVSVVVGIVTILSVVTIGVMLLVDLAYAALDPRIRLD</sequence>
<keyword evidence="2 7" id="KW-0813">Transport</keyword>
<protein>
    <submittedName>
        <fullName evidence="9">Peptide ABC transporter</fullName>
    </submittedName>
</protein>
<dbReference type="PANTHER" id="PTHR43163">
    <property type="entry name" value="DIPEPTIDE TRANSPORT SYSTEM PERMEASE PROTEIN DPPB-RELATED"/>
    <property type="match status" value="1"/>
</dbReference>
<evidence type="ECO:0000256" key="1">
    <source>
        <dbReference type="ARBA" id="ARBA00004651"/>
    </source>
</evidence>
<evidence type="ECO:0000313" key="10">
    <source>
        <dbReference type="Proteomes" id="UP000613840"/>
    </source>
</evidence>
<dbReference type="PROSITE" id="PS50928">
    <property type="entry name" value="ABC_TM1"/>
    <property type="match status" value="1"/>
</dbReference>
<keyword evidence="4 7" id="KW-0812">Transmembrane</keyword>
<dbReference type="CDD" id="cd06261">
    <property type="entry name" value="TM_PBP2"/>
    <property type="match status" value="1"/>
</dbReference>
<dbReference type="Proteomes" id="UP000613840">
    <property type="component" value="Unassembled WGS sequence"/>
</dbReference>
<feature type="transmembrane region" description="Helical" evidence="7">
    <location>
        <begin position="143"/>
        <end position="165"/>
    </location>
</feature>
<dbReference type="Pfam" id="PF00528">
    <property type="entry name" value="BPD_transp_1"/>
    <property type="match status" value="1"/>
</dbReference>
<proteinExistence type="inferred from homology"/>
<evidence type="ECO:0000256" key="2">
    <source>
        <dbReference type="ARBA" id="ARBA00022448"/>
    </source>
</evidence>
<feature type="transmembrane region" description="Helical" evidence="7">
    <location>
        <begin position="259"/>
        <end position="281"/>
    </location>
</feature>
<dbReference type="PANTHER" id="PTHR43163:SF6">
    <property type="entry name" value="DIPEPTIDE TRANSPORT SYSTEM PERMEASE PROTEIN DPPB-RELATED"/>
    <property type="match status" value="1"/>
</dbReference>
<feature type="transmembrane region" description="Helical" evidence="7">
    <location>
        <begin position="110"/>
        <end position="131"/>
    </location>
</feature>
<keyword evidence="3" id="KW-1003">Cell membrane</keyword>
<dbReference type="AlphaFoldDB" id="A0A917SH51"/>
<keyword evidence="6 7" id="KW-0472">Membrane</keyword>
<dbReference type="GO" id="GO:0055085">
    <property type="term" value="P:transmembrane transport"/>
    <property type="evidence" value="ECO:0007669"/>
    <property type="project" value="InterPro"/>
</dbReference>
<accession>A0A917SH51</accession>
<feature type="transmembrane region" description="Helical" evidence="7">
    <location>
        <begin position="198"/>
        <end position="217"/>
    </location>
</feature>
<comment type="similarity">
    <text evidence="7">Belongs to the binding-protein-dependent transport system permease family.</text>
</comment>
<evidence type="ECO:0000313" key="9">
    <source>
        <dbReference type="EMBL" id="GGL77098.1"/>
    </source>
</evidence>
<dbReference type="GO" id="GO:0005886">
    <property type="term" value="C:plasma membrane"/>
    <property type="evidence" value="ECO:0007669"/>
    <property type="project" value="UniProtKB-SubCell"/>
</dbReference>